<protein>
    <recommendedName>
        <fullName evidence="2">DNA-3-methyladenine glycosylase II</fullName>
        <ecNumber evidence="2">3.2.2.21</ecNumber>
    </recommendedName>
</protein>
<comment type="caution">
    <text evidence="6">The sequence shown here is derived from an EMBL/GenBank/DDBJ whole genome shotgun (WGS) entry which is preliminary data.</text>
</comment>
<dbReference type="EC" id="3.2.2.21" evidence="2"/>
<evidence type="ECO:0000259" key="5">
    <source>
        <dbReference type="SMART" id="SM00478"/>
    </source>
</evidence>
<dbReference type="PANTHER" id="PTHR43003:SF5">
    <property type="entry name" value="DNA-3-METHYLADENINE GLYCOSYLASE"/>
    <property type="match status" value="1"/>
</dbReference>
<dbReference type="SUPFAM" id="SSF48150">
    <property type="entry name" value="DNA-glycosylase"/>
    <property type="match status" value="1"/>
</dbReference>
<dbReference type="Proteomes" id="UP001165586">
    <property type="component" value="Unassembled WGS sequence"/>
</dbReference>
<dbReference type="Gene3D" id="1.10.340.30">
    <property type="entry name" value="Hypothetical protein, domain 2"/>
    <property type="match status" value="1"/>
</dbReference>
<organism evidence="6 7">
    <name type="scientific">Herbiconiux daphne</name>
    <dbReference type="NCBI Taxonomy" id="2970914"/>
    <lineage>
        <taxon>Bacteria</taxon>
        <taxon>Bacillati</taxon>
        <taxon>Actinomycetota</taxon>
        <taxon>Actinomycetes</taxon>
        <taxon>Micrococcales</taxon>
        <taxon>Microbacteriaceae</taxon>
        <taxon>Herbiconiux</taxon>
    </lineage>
</organism>
<evidence type="ECO:0000313" key="6">
    <source>
        <dbReference type="EMBL" id="MCS5734688.1"/>
    </source>
</evidence>
<evidence type="ECO:0000313" key="7">
    <source>
        <dbReference type="Proteomes" id="UP001165586"/>
    </source>
</evidence>
<reference evidence="6" key="1">
    <citation type="submission" date="2022-08" db="EMBL/GenBank/DDBJ databases">
        <authorList>
            <person name="Deng Y."/>
            <person name="Han X.-F."/>
            <person name="Zhang Y.-Q."/>
        </authorList>
    </citation>
    <scope>NUCLEOTIDE SEQUENCE</scope>
    <source>
        <strain evidence="6">CPCC 203386</strain>
    </source>
</reference>
<dbReference type="EMBL" id="JANLCJ010000004">
    <property type="protein sequence ID" value="MCS5734688.1"/>
    <property type="molecule type" value="Genomic_DNA"/>
</dbReference>
<dbReference type="InterPro" id="IPR003265">
    <property type="entry name" value="HhH-GPD_domain"/>
</dbReference>
<gene>
    <name evidence="6" type="ORF">N1032_13160</name>
</gene>
<proteinExistence type="predicted"/>
<keyword evidence="3" id="KW-0227">DNA damage</keyword>
<name>A0ABT2H433_9MICO</name>
<evidence type="ECO:0000256" key="4">
    <source>
        <dbReference type="ARBA" id="ARBA00023204"/>
    </source>
</evidence>
<comment type="catalytic activity">
    <reaction evidence="1">
        <text>Hydrolysis of alkylated DNA, releasing 3-methyladenine, 3-methylguanine, 7-methylguanine and 7-methyladenine.</text>
        <dbReference type="EC" id="3.2.2.21"/>
    </reaction>
</comment>
<accession>A0ABT2H433</accession>
<keyword evidence="7" id="KW-1185">Reference proteome</keyword>
<dbReference type="SMART" id="SM00478">
    <property type="entry name" value="ENDO3c"/>
    <property type="match status" value="1"/>
</dbReference>
<sequence>MTEEHDDARSAPRGTFAIAPRGAFSLEASIRFLEGFPPVTYEAPAARTLDFAFALEESWLTVGVSLEQMGAEQAGARRPGADVSGEVRGRVFAERALKRSELSAVRAQVERILSLDIDGTGFAGPGGVGDRDPVIGAAQRRHPGLRPVCFWSWYEAAAWAIISQRVRRTQAAVVKQRLADELGTPVLVNGVARQAFPAPAALARLEWMPGLTVAKVERLRALADAARRNDFDSASLRALPRDEALRSLETLAGVGPFSAELILLRGAGDPDWAPLNETHLRLAVADAYELDAPPSDEQLAEISAAWAPFRTWATLLLRTQHEDDLADSDAAR</sequence>
<evidence type="ECO:0000256" key="2">
    <source>
        <dbReference type="ARBA" id="ARBA00012000"/>
    </source>
</evidence>
<evidence type="ECO:0000256" key="1">
    <source>
        <dbReference type="ARBA" id="ARBA00000086"/>
    </source>
</evidence>
<dbReference type="InterPro" id="IPR011257">
    <property type="entry name" value="DNA_glycosylase"/>
</dbReference>
<evidence type="ECO:0000256" key="3">
    <source>
        <dbReference type="ARBA" id="ARBA00022763"/>
    </source>
</evidence>
<dbReference type="PANTHER" id="PTHR43003">
    <property type="entry name" value="DNA-3-METHYLADENINE GLYCOSYLASE"/>
    <property type="match status" value="1"/>
</dbReference>
<keyword evidence="4" id="KW-0234">DNA repair</keyword>
<feature type="domain" description="HhH-GPD" evidence="5">
    <location>
        <begin position="162"/>
        <end position="322"/>
    </location>
</feature>
<dbReference type="InterPro" id="IPR051912">
    <property type="entry name" value="Alkylbase_DNA_Glycosylase/TA"/>
</dbReference>
<dbReference type="RefSeq" id="WP_259539553.1">
    <property type="nucleotide sequence ID" value="NZ_JANLCJ010000004.1"/>
</dbReference>
<dbReference type="Gene3D" id="1.10.1670.40">
    <property type="match status" value="1"/>
</dbReference>